<dbReference type="AlphaFoldDB" id="F0ZIH1"/>
<protein>
    <submittedName>
        <fullName evidence="1">Uncharacterized protein</fullName>
    </submittedName>
</protein>
<dbReference type="VEuPathDB" id="AmoebaDB:DICPUDRAFT_151291"/>
<organism evidence="1 2">
    <name type="scientific">Dictyostelium purpureum</name>
    <name type="common">Slime mold</name>
    <dbReference type="NCBI Taxonomy" id="5786"/>
    <lineage>
        <taxon>Eukaryota</taxon>
        <taxon>Amoebozoa</taxon>
        <taxon>Evosea</taxon>
        <taxon>Eumycetozoa</taxon>
        <taxon>Dictyostelia</taxon>
        <taxon>Dictyosteliales</taxon>
        <taxon>Dictyosteliaceae</taxon>
        <taxon>Dictyostelium</taxon>
    </lineage>
</organism>
<dbReference type="Proteomes" id="UP000001064">
    <property type="component" value="Unassembled WGS sequence"/>
</dbReference>
<dbReference type="InParanoid" id="F0ZIH1"/>
<sequence length="55" mass="6346">MKIKNIIYLYCSGIAYLCFWCRKKVNGELTFYAAGDNCPGAEIAYQQHLCHRLVD</sequence>
<name>F0ZIH1_DICPU</name>
<keyword evidence="2" id="KW-1185">Reference proteome</keyword>
<proteinExistence type="predicted"/>
<evidence type="ECO:0000313" key="1">
    <source>
        <dbReference type="EMBL" id="EGC36260.1"/>
    </source>
</evidence>
<dbReference type="KEGG" id="dpp:DICPUDRAFT_151291"/>
<gene>
    <name evidence="1" type="ORF">DICPUDRAFT_151291</name>
</gene>
<evidence type="ECO:0000313" key="2">
    <source>
        <dbReference type="Proteomes" id="UP000001064"/>
    </source>
</evidence>
<reference evidence="2" key="1">
    <citation type="journal article" date="2011" name="Genome Biol.">
        <title>Comparative genomics of the social amoebae Dictyostelium discoideum and Dictyostelium purpureum.</title>
        <authorList>
            <consortium name="US DOE Joint Genome Institute (JGI-PGF)"/>
            <person name="Sucgang R."/>
            <person name="Kuo A."/>
            <person name="Tian X."/>
            <person name="Salerno W."/>
            <person name="Parikh A."/>
            <person name="Feasley C.L."/>
            <person name="Dalin E."/>
            <person name="Tu H."/>
            <person name="Huang E."/>
            <person name="Barry K."/>
            <person name="Lindquist E."/>
            <person name="Shapiro H."/>
            <person name="Bruce D."/>
            <person name="Schmutz J."/>
            <person name="Salamov A."/>
            <person name="Fey P."/>
            <person name="Gaudet P."/>
            <person name="Anjard C."/>
            <person name="Babu M.M."/>
            <person name="Basu S."/>
            <person name="Bushmanova Y."/>
            <person name="van der Wel H."/>
            <person name="Katoh-Kurasawa M."/>
            <person name="Dinh C."/>
            <person name="Coutinho P.M."/>
            <person name="Saito T."/>
            <person name="Elias M."/>
            <person name="Schaap P."/>
            <person name="Kay R.R."/>
            <person name="Henrissat B."/>
            <person name="Eichinger L."/>
            <person name="Rivero F."/>
            <person name="Putnam N.H."/>
            <person name="West C.M."/>
            <person name="Loomis W.F."/>
            <person name="Chisholm R.L."/>
            <person name="Shaulsky G."/>
            <person name="Strassmann J.E."/>
            <person name="Queller D.C."/>
            <person name="Kuspa A."/>
            <person name="Grigoriev I.V."/>
        </authorList>
    </citation>
    <scope>NUCLEOTIDE SEQUENCE [LARGE SCALE GENOMIC DNA]</scope>
    <source>
        <strain evidence="2">QSDP1</strain>
    </source>
</reference>
<dbReference type="EMBL" id="GL871032">
    <property type="protein sequence ID" value="EGC36260.1"/>
    <property type="molecule type" value="Genomic_DNA"/>
</dbReference>
<dbReference type="RefSeq" id="XP_003287206.1">
    <property type="nucleotide sequence ID" value="XM_003287158.1"/>
</dbReference>
<accession>F0ZIH1</accession>
<dbReference type="GeneID" id="10501022"/>